<comment type="caution">
    <text evidence="1">The sequence shown here is derived from an EMBL/GenBank/DDBJ whole genome shotgun (WGS) entry which is preliminary data.</text>
</comment>
<dbReference type="EMBL" id="RRYP01000199">
    <property type="protein sequence ID" value="TNV87846.1"/>
    <property type="molecule type" value="Genomic_DNA"/>
</dbReference>
<reference evidence="1" key="1">
    <citation type="submission" date="2019-06" db="EMBL/GenBank/DDBJ databases">
        <authorList>
            <person name="Zheng W."/>
        </authorList>
    </citation>
    <scope>NUCLEOTIDE SEQUENCE</scope>
    <source>
        <strain evidence="1">QDHG01</strain>
    </source>
</reference>
<gene>
    <name evidence="1" type="ORF">FGO68_gene4708</name>
</gene>
<keyword evidence="2" id="KW-1185">Reference proteome</keyword>
<protein>
    <submittedName>
        <fullName evidence="1">Uncharacterized protein</fullName>
    </submittedName>
</protein>
<organism evidence="1 2">
    <name type="scientific">Halteria grandinella</name>
    <dbReference type="NCBI Taxonomy" id="5974"/>
    <lineage>
        <taxon>Eukaryota</taxon>
        <taxon>Sar</taxon>
        <taxon>Alveolata</taxon>
        <taxon>Ciliophora</taxon>
        <taxon>Intramacronucleata</taxon>
        <taxon>Spirotrichea</taxon>
        <taxon>Stichotrichia</taxon>
        <taxon>Sporadotrichida</taxon>
        <taxon>Halteriidae</taxon>
        <taxon>Halteria</taxon>
    </lineage>
</organism>
<sequence length="184" mass="20172">MIFSFFNNCEQILKHNCTSAVPSLTLFSAQKEFSTLKLCVENIGERLIWTSERLCQFALVYNKLYHYHISRRKTNTSSPKLQSLFLSSADDLFPLALEVSVDLVHECLGSEVVCALFDVVSVHANGEILGHVPCLNGVNDCLLKGVGELGEELIAVELGPVLEAAGPREDGGRGSRSPALPCHR</sequence>
<evidence type="ECO:0000313" key="1">
    <source>
        <dbReference type="EMBL" id="TNV87846.1"/>
    </source>
</evidence>
<proteinExistence type="predicted"/>
<accession>A0A8J8TAZ3</accession>
<name>A0A8J8TAZ3_HALGN</name>
<dbReference type="AlphaFoldDB" id="A0A8J8TAZ3"/>
<evidence type="ECO:0000313" key="2">
    <source>
        <dbReference type="Proteomes" id="UP000785679"/>
    </source>
</evidence>
<dbReference type="Proteomes" id="UP000785679">
    <property type="component" value="Unassembled WGS sequence"/>
</dbReference>